<organism evidence="3 4">
    <name type="scientific">Nonomuraea antimicrobica</name>
    <dbReference type="NCBI Taxonomy" id="561173"/>
    <lineage>
        <taxon>Bacteria</taxon>
        <taxon>Bacillati</taxon>
        <taxon>Actinomycetota</taxon>
        <taxon>Actinomycetes</taxon>
        <taxon>Streptosporangiales</taxon>
        <taxon>Streptosporangiaceae</taxon>
        <taxon>Nonomuraea</taxon>
    </lineage>
</organism>
<feature type="transmembrane region" description="Helical" evidence="1">
    <location>
        <begin position="44"/>
        <end position="63"/>
    </location>
</feature>
<dbReference type="Proteomes" id="UP001500902">
    <property type="component" value="Unassembled WGS sequence"/>
</dbReference>
<evidence type="ECO:0000313" key="4">
    <source>
        <dbReference type="Proteomes" id="UP001500902"/>
    </source>
</evidence>
<keyword evidence="1" id="KW-0472">Membrane</keyword>
<reference evidence="4" key="1">
    <citation type="journal article" date="2019" name="Int. J. Syst. Evol. Microbiol.">
        <title>The Global Catalogue of Microorganisms (GCM) 10K type strain sequencing project: providing services to taxonomists for standard genome sequencing and annotation.</title>
        <authorList>
            <consortium name="The Broad Institute Genomics Platform"/>
            <consortium name="The Broad Institute Genome Sequencing Center for Infectious Disease"/>
            <person name="Wu L."/>
            <person name="Ma J."/>
        </authorList>
    </citation>
    <scope>NUCLEOTIDE SEQUENCE [LARGE SCALE GENOMIC DNA]</scope>
    <source>
        <strain evidence="4">JCM 16904</strain>
    </source>
</reference>
<gene>
    <name evidence="3" type="ORF">GCM10022224_030250</name>
</gene>
<evidence type="ECO:0000259" key="2">
    <source>
        <dbReference type="Pfam" id="PF19701"/>
    </source>
</evidence>
<dbReference type="InterPro" id="IPR045679">
    <property type="entry name" value="DUF6199"/>
</dbReference>
<dbReference type="RefSeq" id="WP_344877329.1">
    <property type="nucleotide sequence ID" value="NZ_BAAAZP010000055.1"/>
</dbReference>
<sequence length="275" mass="32160">MLLIALIIAVAYFLPTAINPRIYWKLIRWQYKNPEANEPSATAFTVQRTIAIIALLTLVPLLFTNWMREYSRRQQAVEQREQRWADTARREQERLEEEWRRPRTMALPSDHDRSKILGYWALPSAKKLVVVYLPAECSKLLHAAAKEAREVITVNLVEQTTLANRQQACPTPTPAYQAETAVLKLEKPFRDREVRVPAPPSTENGYTSLYRCDQNQNWDLRRQCQSLIPDYESEYLSDESRARRSQERLDSCLQRWGPGSIPEFYGRTCREEFGR</sequence>
<feature type="domain" description="DUF6199" evidence="2">
    <location>
        <begin position="6"/>
        <end position="57"/>
    </location>
</feature>
<dbReference type="EMBL" id="BAAAZP010000055">
    <property type="protein sequence ID" value="GAA3664193.1"/>
    <property type="molecule type" value="Genomic_DNA"/>
</dbReference>
<comment type="caution">
    <text evidence="3">The sequence shown here is derived from an EMBL/GenBank/DDBJ whole genome shotgun (WGS) entry which is preliminary data.</text>
</comment>
<dbReference type="Pfam" id="PF19701">
    <property type="entry name" value="DUF6199"/>
    <property type="match status" value="1"/>
</dbReference>
<keyword evidence="4" id="KW-1185">Reference proteome</keyword>
<name>A0ABP7BLH7_9ACTN</name>
<evidence type="ECO:0000313" key="3">
    <source>
        <dbReference type="EMBL" id="GAA3664193.1"/>
    </source>
</evidence>
<keyword evidence="1" id="KW-0812">Transmembrane</keyword>
<keyword evidence="1" id="KW-1133">Transmembrane helix</keyword>
<protein>
    <recommendedName>
        <fullName evidence="2">DUF6199 domain-containing protein</fullName>
    </recommendedName>
</protein>
<proteinExistence type="predicted"/>
<evidence type="ECO:0000256" key="1">
    <source>
        <dbReference type="SAM" id="Phobius"/>
    </source>
</evidence>
<accession>A0ABP7BLH7</accession>